<dbReference type="Proteomes" id="UP001732700">
    <property type="component" value="Chromosome 3A"/>
</dbReference>
<evidence type="ECO:0000313" key="2">
    <source>
        <dbReference type="Proteomes" id="UP001732700"/>
    </source>
</evidence>
<organism evidence="1 2">
    <name type="scientific">Avena sativa</name>
    <name type="common">Oat</name>
    <dbReference type="NCBI Taxonomy" id="4498"/>
    <lineage>
        <taxon>Eukaryota</taxon>
        <taxon>Viridiplantae</taxon>
        <taxon>Streptophyta</taxon>
        <taxon>Embryophyta</taxon>
        <taxon>Tracheophyta</taxon>
        <taxon>Spermatophyta</taxon>
        <taxon>Magnoliopsida</taxon>
        <taxon>Liliopsida</taxon>
        <taxon>Poales</taxon>
        <taxon>Poaceae</taxon>
        <taxon>BOP clade</taxon>
        <taxon>Pooideae</taxon>
        <taxon>Poodae</taxon>
        <taxon>Poeae</taxon>
        <taxon>Poeae Chloroplast Group 1 (Aveneae type)</taxon>
        <taxon>Aveninae</taxon>
        <taxon>Avena</taxon>
    </lineage>
</organism>
<accession>A0ACD5VFS3</accession>
<evidence type="ECO:0000313" key="1">
    <source>
        <dbReference type="EnsemblPlants" id="AVESA.00010b.r2.3AG0442900.1.CDS.1"/>
    </source>
</evidence>
<reference evidence="1" key="2">
    <citation type="submission" date="2025-09" db="UniProtKB">
        <authorList>
            <consortium name="EnsemblPlants"/>
        </authorList>
    </citation>
    <scope>IDENTIFICATION</scope>
</reference>
<reference evidence="1" key="1">
    <citation type="submission" date="2021-05" db="EMBL/GenBank/DDBJ databases">
        <authorList>
            <person name="Scholz U."/>
            <person name="Mascher M."/>
            <person name="Fiebig A."/>
        </authorList>
    </citation>
    <scope>NUCLEOTIDE SEQUENCE [LARGE SCALE GENOMIC DNA]</scope>
</reference>
<name>A0ACD5VFS3_AVESA</name>
<sequence>MPPPPPALPDELIEEVFLRLPPDEPACLVRASLASKLWFGLLTGPIFCSRYREFHGTPPMLGFFYSHGPYCRSSVAEEPEPLFVSTTKFGSCIPDHDHDVDWCYSLHDAWDCRHGRVVIGDRDASPAKLVVLDPMTGDWRELAAPEDYDSYGAAVLCNVTGCDHLACHEGPFQVVVVGIDIGDSVAHAYVPLQGTGELHMPISQWSKPCPGLHIGSDAFIQPMPPVLIQDTLYFMLVYDDDFRVGILKYDLCSQCLSLIDAPLAEAYIDTVTILMGMKDGSLGFAHLDGLNLNLWSRQMGSDGVGSWTECRVIDLDEFLPIQNPEKGLRLMGSSEGRDIIFVSMDLGIYEINLKSLEWKKIWNRRNFHALIPYMSFYCP</sequence>
<dbReference type="EnsemblPlants" id="AVESA.00010b.r2.3AG0442900.1">
    <property type="protein sequence ID" value="AVESA.00010b.r2.3AG0442900.1.CDS.1"/>
    <property type="gene ID" value="AVESA.00010b.r2.3AG0442900"/>
</dbReference>
<keyword evidence="2" id="KW-1185">Reference proteome</keyword>
<protein>
    <submittedName>
        <fullName evidence="1">Uncharacterized protein</fullName>
    </submittedName>
</protein>
<proteinExistence type="predicted"/>